<evidence type="ECO:0000256" key="1">
    <source>
        <dbReference type="SAM" id="MobiDB-lite"/>
    </source>
</evidence>
<accession>A0A9P4IUX7</accession>
<feature type="compositionally biased region" description="Polar residues" evidence="1">
    <location>
        <begin position="44"/>
        <end position="55"/>
    </location>
</feature>
<evidence type="ECO:0000313" key="3">
    <source>
        <dbReference type="Proteomes" id="UP000799439"/>
    </source>
</evidence>
<dbReference type="EMBL" id="ML996092">
    <property type="protein sequence ID" value="KAF2148940.1"/>
    <property type="molecule type" value="Genomic_DNA"/>
</dbReference>
<dbReference type="AlphaFoldDB" id="A0A9P4IUX7"/>
<gene>
    <name evidence="2" type="ORF">K461DRAFT_282416</name>
</gene>
<protein>
    <submittedName>
        <fullName evidence="2">Uncharacterized protein</fullName>
    </submittedName>
</protein>
<sequence>MPQHRPPPGPFAAASSTVCSTHPLFVLLPMRKYEQQHHHHSPRDSNLASTATFRSSVRLPTRI</sequence>
<proteinExistence type="predicted"/>
<dbReference type="Proteomes" id="UP000799439">
    <property type="component" value="Unassembled WGS sequence"/>
</dbReference>
<organism evidence="2 3">
    <name type="scientific">Myriangium duriaei CBS 260.36</name>
    <dbReference type="NCBI Taxonomy" id="1168546"/>
    <lineage>
        <taxon>Eukaryota</taxon>
        <taxon>Fungi</taxon>
        <taxon>Dikarya</taxon>
        <taxon>Ascomycota</taxon>
        <taxon>Pezizomycotina</taxon>
        <taxon>Dothideomycetes</taxon>
        <taxon>Dothideomycetidae</taxon>
        <taxon>Myriangiales</taxon>
        <taxon>Myriangiaceae</taxon>
        <taxon>Myriangium</taxon>
    </lineage>
</organism>
<reference evidence="2" key="1">
    <citation type="journal article" date="2020" name="Stud. Mycol.">
        <title>101 Dothideomycetes genomes: a test case for predicting lifestyles and emergence of pathogens.</title>
        <authorList>
            <person name="Haridas S."/>
            <person name="Albert R."/>
            <person name="Binder M."/>
            <person name="Bloem J."/>
            <person name="Labutti K."/>
            <person name="Salamov A."/>
            <person name="Andreopoulos B."/>
            <person name="Baker S."/>
            <person name="Barry K."/>
            <person name="Bills G."/>
            <person name="Bluhm B."/>
            <person name="Cannon C."/>
            <person name="Castanera R."/>
            <person name="Culley D."/>
            <person name="Daum C."/>
            <person name="Ezra D."/>
            <person name="Gonzalez J."/>
            <person name="Henrissat B."/>
            <person name="Kuo A."/>
            <person name="Liang C."/>
            <person name="Lipzen A."/>
            <person name="Lutzoni F."/>
            <person name="Magnuson J."/>
            <person name="Mondo S."/>
            <person name="Nolan M."/>
            <person name="Ohm R."/>
            <person name="Pangilinan J."/>
            <person name="Park H.-J."/>
            <person name="Ramirez L."/>
            <person name="Alfaro M."/>
            <person name="Sun H."/>
            <person name="Tritt A."/>
            <person name="Yoshinaga Y."/>
            <person name="Zwiers L.-H."/>
            <person name="Turgeon B."/>
            <person name="Goodwin S."/>
            <person name="Spatafora J."/>
            <person name="Crous P."/>
            <person name="Grigoriev I."/>
        </authorList>
    </citation>
    <scope>NUCLEOTIDE SEQUENCE</scope>
    <source>
        <strain evidence="2">CBS 260.36</strain>
    </source>
</reference>
<feature type="region of interest" description="Disordered" evidence="1">
    <location>
        <begin position="34"/>
        <end position="63"/>
    </location>
</feature>
<comment type="caution">
    <text evidence="2">The sequence shown here is derived from an EMBL/GenBank/DDBJ whole genome shotgun (WGS) entry which is preliminary data.</text>
</comment>
<keyword evidence="3" id="KW-1185">Reference proteome</keyword>
<evidence type="ECO:0000313" key="2">
    <source>
        <dbReference type="EMBL" id="KAF2148940.1"/>
    </source>
</evidence>
<name>A0A9P4IUX7_9PEZI</name>